<accession>A0A3R6AJI6</accession>
<feature type="domain" description="DNA-directed DNA polymerase family A palm" evidence="18">
    <location>
        <begin position="688"/>
        <end position="894"/>
    </location>
</feature>
<dbReference type="InterPro" id="IPR008918">
    <property type="entry name" value="HhH2"/>
</dbReference>
<keyword evidence="5 16" id="KW-0548">Nucleotidyltransferase</keyword>
<evidence type="ECO:0000256" key="10">
    <source>
        <dbReference type="ARBA" id="ARBA00022839"/>
    </source>
</evidence>
<dbReference type="SMART" id="SM00279">
    <property type="entry name" value="HhH2"/>
    <property type="match status" value="1"/>
</dbReference>
<evidence type="ECO:0000256" key="14">
    <source>
        <dbReference type="ARBA" id="ARBA00049244"/>
    </source>
</evidence>
<dbReference type="InterPro" id="IPR002421">
    <property type="entry name" value="5-3_exonuclease"/>
</dbReference>
<keyword evidence="7" id="KW-0540">Nuclease</keyword>
<evidence type="ECO:0000256" key="4">
    <source>
        <dbReference type="ARBA" id="ARBA00022679"/>
    </source>
</evidence>
<dbReference type="InterPro" id="IPR020045">
    <property type="entry name" value="DNA_polI_H3TH"/>
</dbReference>
<dbReference type="CDD" id="cd06140">
    <property type="entry name" value="DNA_polA_I_Bacillus_like_exo"/>
    <property type="match status" value="1"/>
</dbReference>
<dbReference type="InterPro" id="IPR036397">
    <property type="entry name" value="RNaseH_sf"/>
</dbReference>
<evidence type="ECO:0000256" key="16">
    <source>
        <dbReference type="RuleBase" id="RU004460"/>
    </source>
</evidence>
<dbReference type="Gene3D" id="1.10.150.20">
    <property type="entry name" value="5' to 3' exonuclease, C-terminal subdomain"/>
    <property type="match status" value="2"/>
</dbReference>
<evidence type="ECO:0000256" key="11">
    <source>
        <dbReference type="ARBA" id="ARBA00022932"/>
    </source>
</evidence>
<dbReference type="GO" id="GO:0006261">
    <property type="term" value="P:DNA-templated DNA replication"/>
    <property type="evidence" value="ECO:0007669"/>
    <property type="project" value="UniProtKB-UniRule"/>
</dbReference>
<evidence type="ECO:0000256" key="12">
    <source>
        <dbReference type="ARBA" id="ARBA00023125"/>
    </source>
</evidence>
<proteinExistence type="inferred from homology"/>
<organism evidence="19 20">
    <name type="scientific">Roseburia intestinalis</name>
    <dbReference type="NCBI Taxonomy" id="166486"/>
    <lineage>
        <taxon>Bacteria</taxon>
        <taxon>Bacillati</taxon>
        <taxon>Bacillota</taxon>
        <taxon>Clostridia</taxon>
        <taxon>Lachnospirales</taxon>
        <taxon>Lachnospiraceae</taxon>
        <taxon>Roseburia</taxon>
    </lineage>
</organism>
<dbReference type="Gene3D" id="3.30.70.370">
    <property type="match status" value="1"/>
</dbReference>
<dbReference type="InterPro" id="IPR043502">
    <property type="entry name" value="DNA/RNA_pol_sf"/>
</dbReference>
<keyword evidence="13 16" id="KW-0234">DNA repair</keyword>
<dbReference type="InterPro" id="IPR001098">
    <property type="entry name" value="DNA-dir_DNA_pol_A_palm_dom"/>
</dbReference>
<dbReference type="InterPro" id="IPR018320">
    <property type="entry name" value="DNA_polymerase_1"/>
</dbReference>
<evidence type="ECO:0000256" key="15">
    <source>
        <dbReference type="NCBIfam" id="TIGR00593"/>
    </source>
</evidence>
<evidence type="ECO:0000256" key="6">
    <source>
        <dbReference type="ARBA" id="ARBA00022705"/>
    </source>
</evidence>
<reference evidence="19 20" key="1">
    <citation type="submission" date="2018-08" db="EMBL/GenBank/DDBJ databases">
        <title>A genome reference for cultivated species of the human gut microbiota.</title>
        <authorList>
            <person name="Zou Y."/>
            <person name="Xue W."/>
            <person name="Luo G."/>
        </authorList>
    </citation>
    <scope>NUCLEOTIDE SEQUENCE [LARGE SCALE GENOMIC DNA]</scope>
    <source>
        <strain evidence="19 20">AM43-11</strain>
    </source>
</reference>
<dbReference type="InterPro" id="IPR020046">
    <property type="entry name" value="5-3_exonucl_a-hlix_arch_N"/>
</dbReference>
<sequence>MERTMGEKLVLIDGHSILNRAFFGIPDLTNSEGLHTNAVYGFLNIMFKILEEEQPDYLTVAFDVSEPTFRHKMFAEYKGTRKPMAQELREQVPLMKEMLKAMGVTTIEKGGYEADDLLGTIAKQSEQKGLTVSVVSGDRDLLQLATDHIKIRIPKTKRTGTEIEDYNAAEVKEKYQVTPIEFIDVKALMGDTADNIPGVPGIGEKTATAIIAQYGSVENAYAHVDELKPPRASKNLKEYYDLAQMSKTLATIEIHADIDYDLSGAKLNGISSLYTEEAYLLCKRLEFKNLLNRFAVETPKNQAAEHFKLVEDRKEAEKVFAKLRGKDCGFYIVFGDKKKDSHEEEDGQMNLFAAGDMPGADSEPSGIVESAENDAVECCLGAAISTGEEETFFIKAGENLPAKQILSMFTASEAASYATLDLKPQLAALGLLERQTNGNIGLSNLFDGVLAAYLLNPLKNEYPYEDIAKDYMGQMIPSKADLLGKLTIEQAMKDAPEAFLNYVCYMAYVAQASKKTLETDLKEEGMDHLFTEIEMPLVFTLADMENEGIIACREALTEYGDKLAVRIAELEKQIYEEAGEEFNINSPKQLGVILFEKLSMPYGKKTKTGYSTAADVLDRLAPEYPIVSDILEYRQLTKLKSTYADGLVNYIAKDGRIHTSFNQTITATGRLSSTEPNLQNIPMRIELGRLIRKAFVPKEGFEFMDADYSQIELRVLAHMSGDEKLIEAYREAQDIHRITASQVFHIPFDEVTDLQRRNAKAVNFGIVYGISSFGLSQDLSISKKEAAEYIERYFETYPKIKTFLDGLVAEAKEKGYVTTMFGRRRPVPELSSSNFMQRSFGERVAMNSPIQGTAADIIKIAMIRVHDRLLKENLKSRLILTVHDELLVETAIEEEDAVRKILEEEMHGAADLAVTLEIDAHVGKNWYEAK</sequence>
<feature type="domain" description="5'-3' exonuclease" evidence="17">
    <location>
        <begin position="7"/>
        <end position="268"/>
    </location>
</feature>
<evidence type="ECO:0000256" key="5">
    <source>
        <dbReference type="ARBA" id="ARBA00022695"/>
    </source>
</evidence>
<dbReference type="EC" id="2.7.7.7" evidence="2 15"/>
<dbReference type="PANTHER" id="PTHR10133">
    <property type="entry name" value="DNA POLYMERASE I"/>
    <property type="match status" value="1"/>
</dbReference>
<comment type="caution">
    <text evidence="19">The sequence shown here is derived from an EMBL/GenBank/DDBJ whole genome shotgun (WGS) entry which is preliminary data.</text>
</comment>
<dbReference type="FunFam" id="1.10.150.20:FF:000002">
    <property type="entry name" value="DNA polymerase I"/>
    <property type="match status" value="1"/>
</dbReference>
<evidence type="ECO:0000256" key="8">
    <source>
        <dbReference type="ARBA" id="ARBA00022763"/>
    </source>
</evidence>
<dbReference type="Gene3D" id="3.30.420.10">
    <property type="entry name" value="Ribonuclease H-like superfamily/Ribonuclease H"/>
    <property type="match status" value="1"/>
</dbReference>
<dbReference type="SMART" id="SM00475">
    <property type="entry name" value="53EXOc"/>
    <property type="match status" value="1"/>
</dbReference>
<dbReference type="FunFam" id="1.20.1060.10:FF:000001">
    <property type="entry name" value="DNA polymerase I"/>
    <property type="match status" value="1"/>
</dbReference>
<keyword evidence="9 16" id="KW-0378">Hydrolase</keyword>
<dbReference type="SMART" id="SM00482">
    <property type="entry name" value="POLAc"/>
    <property type="match status" value="1"/>
</dbReference>
<dbReference type="CDD" id="cd08637">
    <property type="entry name" value="DNA_pol_A_pol_I_C"/>
    <property type="match status" value="1"/>
</dbReference>
<keyword evidence="6 16" id="KW-0235">DNA replication</keyword>
<gene>
    <name evidence="16" type="primary">polA</name>
    <name evidence="19" type="ORF">DW927_00600</name>
</gene>
<dbReference type="GO" id="GO:0003887">
    <property type="term" value="F:DNA-directed DNA polymerase activity"/>
    <property type="evidence" value="ECO:0007669"/>
    <property type="project" value="UniProtKB-UniRule"/>
</dbReference>
<dbReference type="PROSITE" id="PS00447">
    <property type="entry name" value="DNA_POLYMERASE_A"/>
    <property type="match status" value="1"/>
</dbReference>
<dbReference type="NCBIfam" id="NF004397">
    <property type="entry name" value="PRK05755.1"/>
    <property type="match status" value="1"/>
</dbReference>
<name>A0A3R6AJI6_9FIRM</name>
<evidence type="ECO:0000313" key="20">
    <source>
        <dbReference type="Proteomes" id="UP000284465"/>
    </source>
</evidence>
<dbReference type="CDD" id="cd09898">
    <property type="entry name" value="H3TH_53EXO"/>
    <property type="match status" value="1"/>
</dbReference>
<dbReference type="InterPro" id="IPR019760">
    <property type="entry name" value="DNA-dir_DNA_pol_A_CS"/>
</dbReference>
<dbReference type="CDD" id="cd09859">
    <property type="entry name" value="PIN_53EXO"/>
    <property type="match status" value="1"/>
</dbReference>
<dbReference type="GO" id="GO:0003677">
    <property type="term" value="F:DNA binding"/>
    <property type="evidence" value="ECO:0007669"/>
    <property type="project" value="UniProtKB-UniRule"/>
</dbReference>
<dbReference type="InterPro" id="IPR029060">
    <property type="entry name" value="PIN-like_dom_sf"/>
</dbReference>
<dbReference type="EMBL" id="QSFP01000001">
    <property type="protein sequence ID" value="RHA70196.1"/>
    <property type="molecule type" value="Genomic_DNA"/>
</dbReference>
<keyword evidence="4 16" id="KW-0808">Transferase</keyword>
<evidence type="ECO:0000259" key="17">
    <source>
        <dbReference type="SMART" id="SM00475"/>
    </source>
</evidence>
<keyword evidence="11 16" id="KW-0239">DNA-directed DNA polymerase</keyword>
<dbReference type="SUPFAM" id="SSF88723">
    <property type="entry name" value="PIN domain-like"/>
    <property type="match status" value="1"/>
</dbReference>
<dbReference type="InterPro" id="IPR012337">
    <property type="entry name" value="RNaseH-like_sf"/>
</dbReference>
<comment type="catalytic activity">
    <reaction evidence="14 16">
        <text>DNA(n) + a 2'-deoxyribonucleoside 5'-triphosphate = DNA(n+1) + diphosphate</text>
        <dbReference type="Rhea" id="RHEA:22508"/>
        <dbReference type="Rhea" id="RHEA-COMP:17339"/>
        <dbReference type="Rhea" id="RHEA-COMP:17340"/>
        <dbReference type="ChEBI" id="CHEBI:33019"/>
        <dbReference type="ChEBI" id="CHEBI:61560"/>
        <dbReference type="ChEBI" id="CHEBI:173112"/>
        <dbReference type="EC" id="2.7.7.7"/>
    </reaction>
</comment>
<dbReference type="InterPro" id="IPR036279">
    <property type="entry name" value="5-3_exonuclease_C_sf"/>
</dbReference>
<dbReference type="NCBIfam" id="TIGR00593">
    <property type="entry name" value="pola"/>
    <property type="match status" value="1"/>
</dbReference>
<evidence type="ECO:0000313" key="19">
    <source>
        <dbReference type="EMBL" id="RHA70196.1"/>
    </source>
</evidence>
<comment type="function">
    <text evidence="16">In addition to polymerase activity, this DNA polymerase exhibits 5'-3' exonuclease activity.</text>
</comment>
<evidence type="ECO:0000256" key="1">
    <source>
        <dbReference type="ARBA" id="ARBA00007705"/>
    </source>
</evidence>
<keyword evidence="10 16" id="KW-0269">Exonuclease</keyword>
<dbReference type="Gene3D" id="3.40.50.1010">
    <property type="entry name" value="5'-nuclease"/>
    <property type="match status" value="1"/>
</dbReference>
<evidence type="ECO:0000256" key="7">
    <source>
        <dbReference type="ARBA" id="ARBA00022722"/>
    </source>
</evidence>
<keyword evidence="8 16" id="KW-0227">DNA damage</keyword>
<evidence type="ECO:0000259" key="18">
    <source>
        <dbReference type="SMART" id="SM00482"/>
    </source>
</evidence>
<dbReference type="Proteomes" id="UP000284465">
    <property type="component" value="Unassembled WGS sequence"/>
</dbReference>
<comment type="subunit">
    <text evidence="16">Single-chain monomer with multiple functions.</text>
</comment>
<dbReference type="GO" id="GO:0006302">
    <property type="term" value="P:double-strand break repair"/>
    <property type="evidence" value="ECO:0007669"/>
    <property type="project" value="TreeGrafter"/>
</dbReference>
<dbReference type="PRINTS" id="PR00868">
    <property type="entry name" value="DNAPOLI"/>
</dbReference>
<evidence type="ECO:0000256" key="2">
    <source>
        <dbReference type="ARBA" id="ARBA00012417"/>
    </source>
</evidence>
<keyword evidence="12 16" id="KW-0238">DNA-binding</keyword>
<dbReference type="AlphaFoldDB" id="A0A3R6AJI6"/>
<dbReference type="SUPFAM" id="SSF47807">
    <property type="entry name" value="5' to 3' exonuclease, C-terminal subdomain"/>
    <property type="match status" value="1"/>
</dbReference>
<evidence type="ECO:0000256" key="9">
    <source>
        <dbReference type="ARBA" id="ARBA00022801"/>
    </source>
</evidence>
<dbReference type="Pfam" id="PF01367">
    <property type="entry name" value="5_3_exonuc"/>
    <property type="match status" value="1"/>
</dbReference>
<protein>
    <recommendedName>
        <fullName evidence="3 15">DNA polymerase I</fullName>
        <ecNumber evidence="2 15">2.7.7.7</ecNumber>
    </recommendedName>
</protein>
<dbReference type="SUPFAM" id="SSF53098">
    <property type="entry name" value="Ribonuclease H-like"/>
    <property type="match status" value="1"/>
</dbReference>
<dbReference type="InterPro" id="IPR002298">
    <property type="entry name" value="DNA_polymerase_A"/>
</dbReference>
<evidence type="ECO:0000256" key="3">
    <source>
        <dbReference type="ARBA" id="ARBA00020311"/>
    </source>
</evidence>
<dbReference type="GO" id="GO:0008409">
    <property type="term" value="F:5'-3' exonuclease activity"/>
    <property type="evidence" value="ECO:0007669"/>
    <property type="project" value="UniProtKB-UniRule"/>
</dbReference>
<dbReference type="Pfam" id="PF00476">
    <property type="entry name" value="DNA_pol_A"/>
    <property type="match status" value="1"/>
</dbReference>
<dbReference type="FunFam" id="3.40.50.1010:FF:000001">
    <property type="entry name" value="DNA polymerase I"/>
    <property type="match status" value="1"/>
</dbReference>
<dbReference type="Gene3D" id="1.20.1060.10">
    <property type="entry name" value="Taq DNA Polymerase, Chain T, domain 4"/>
    <property type="match status" value="1"/>
</dbReference>
<dbReference type="PANTHER" id="PTHR10133:SF27">
    <property type="entry name" value="DNA POLYMERASE NU"/>
    <property type="match status" value="1"/>
</dbReference>
<evidence type="ECO:0000256" key="13">
    <source>
        <dbReference type="ARBA" id="ARBA00023204"/>
    </source>
</evidence>
<comment type="similarity">
    <text evidence="1 16">Belongs to the DNA polymerase type-A family.</text>
</comment>
<dbReference type="SUPFAM" id="SSF56672">
    <property type="entry name" value="DNA/RNA polymerases"/>
    <property type="match status" value="1"/>
</dbReference>
<dbReference type="Pfam" id="PF02739">
    <property type="entry name" value="5_3_exonuc_N"/>
    <property type="match status" value="1"/>
</dbReference>
<dbReference type="FunFam" id="1.10.150.20:FF:000003">
    <property type="entry name" value="DNA polymerase I"/>
    <property type="match status" value="1"/>
</dbReference>